<dbReference type="PANTHER" id="PTHR10357:SF179">
    <property type="entry name" value="NEUTRAL AND BASIC AMINO ACID TRANSPORT PROTEIN RBAT"/>
    <property type="match status" value="1"/>
</dbReference>
<dbReference type="CDD" id="cd11330">
    <property type="entry name" value="AmyAc_OligoGlu"/>
    <property type="match status" value="1"/>
</dbReference>
<evidence type="ECO:0000256" key="1">
    <source>
        <dbReference type="ARBA" id="ARBA00008061"/>
    </source>
</evidence>
<dbReference type="RefSeq" id="WP_084394828.1">
    <property type="nucleotide sequence ID" value="NZ_BMKF01000003.1"/>
</dbReference>
<organism evidence="3 4">
    <name type="scientific">Henriciella pelagia</name>
    <dbReference type="NCBI Taxonomy" id="1977912"/>
    <lineage>
        <taxon>Bacteria</taxon>
        <taxon>Pseudomonadati</taxon>
        <taxon>Pseudomonadota</taxon>
        <taxon>Alphaproteobacteria</taxon>
        <taxon>Hyphomonadales</taxon>
        <taxon>Hyphomonadaceae</taxon>
        <taxon>Henriciella</taxon>
    </lineage>
</organism>
<gene>
    <name evidence="3" type="ORF">GCM10011503_32080</name>
</gene>
<proteinExistence type="inferred from homology"/>
<accession>A0ABQ1JX05</accession>
<dbReference type="InterPro" id="IPR045857">
    <property type="entry name" value="O16G_dom_2"/>
</dbReference>
<dbReference type="EMBL" id="BMKF01000003">
    <property type="protein sequence ID" value="GGB80873.1"/>
    <property type="molecule type" value="Genomic_DNA"/>
</dbReference>
<dbReference type="InterPro" id="IPR013780">
    <property type="entry name" value="Glyco_hydro_b"/>
</dbReference>
<dbReference type="Proteomes" id="UP000628854">
    <property type="component" value="Unassembled WGS sequence"/>
</dbReference>
<evidence type="ECO:0000313" key="3">
    <source>
        <dbReference type="EMBL" id="GGB80873.1"/>
    </source>
</evidence>
<dbReference type="Gene3D" id="3.20.20.80">
    <property type="entry name" value="Glycosidases"/>
    <property type="match status" value="1"/>
</dbReference>
<comment type="similarity">
    <text evidence="1">Belongs to the glycosyl hydrolase 13 family.</text>
</comment>
<protein>
    <submittedName>
        <fullName evidence="3">Alpha-glucosidase</fullName>
    </submittedName>
</protein>
<reference evidence="4" key="1">
    <citation type="journal article" date="2019" name="Int. J. Syst. Evol. Microbiol.">
        <title>The Global Catalogue of Microorganisms (GCM) 10K type strain sequencing project: providing services to taxonomists for standard genome sequencing and annotation.</title>
        <authorList>
            <consortium name="The Broad Institute Genomics Platform"/>
            <consortium name="The Broad Institute Genome Sequencing Center for Infectious Disease"/>
            <person name="Wu L."/>
            <person name="Ma J."/>
        </authorList>
    </citation>
    <scope>NUCLEOTIDE SEQUENCE [LARGE SCALE GENOMIC DNA]</scope>
    <source>
        <strain evidence="4">CGMCC 1.15928</strain>
    </source>
</reference>
<sequence length="565" mass="63260">MPVDECTTKRPAEAEAANGVPDAKDAPWWKGATIYQVYPRSFLDTNGDGVGDLPGIIKGLDHIASLGVDAVWLSPFFTSPMDDYGYDVADYCDVDPMFGTLEDFDRLVSRAHELGLKVIIDQVYSHTSHEHDWFKQSRENRTNPKADWYVWADPKADGSPPNNWQSVFGGPSWSWDARRQQYYFHNFLREQPQLNVHNPEVQDALLAAAKFWLDRGVDGFRLDAINFSMHDRQLRDNPPSNMPMEKVTRPFDLQRHVYNMSQPEVPQFLERIRALLDTYDGIFTVAEIGGPDPISEMKAFTEGEKRLNSAYNFDFLYAEKLVPAAVQASLNQWDGGPDEGWPSWAFSNHDAPRAVSRWASADERKQAADALLLLLLGFRGNAFIWQGEELGLPQAHVPFELLKDPEAIANWPRTLGRDGARTPIPWKTGAAHAGFTSGDPWLPVDPAHEALSVAAQERDPGSSLNVTRSLMKLRQSLPVLRLGRMAFLDAPDGIVAFRRQWGNHSLLCVLNCGETPIDYVPEDGAAYRVLADQTGAVNGFVALPEQIARWSGYWAIPRDEGSRGA</sequence>
<dbReference type="InterPro" id="IPR006047">
    <property type="entry name" value="GH13_cat_dom"/>
</dbReference>
<dbReference type="SMART" id="SM00642">
    <property type="entry name" value="Aamy"/>
    <property type="match status" value="1"/>
</dbReference>
<dbReference type="PANTHER" id="PTHR10357">
    <property type="entry name" value="ALPHA-AMYLASE FAMILY MEMBER"/>
    <property type="match status" value="1"/>
</dbReference>
<dbReference type="Gene3D" id="2.60.40.1180">
    <property type="entry name" value="Golgi alpha-mannosidase II"/>
    <property type="match status" value="1"/>
</dbReference>
<feature type="domain" description="Glycosyl hydrolase family 13 catalytic" evidence="2">
    <location>
        <begin position="36"/>
        <end position="421"/>
    </location>
</feature>
<dbReference type="SUPFAM" id="SSF51445">
    <property type="entry name" value="(Trans)glycosidases"/>
    <property type="match status" value="1"/>
</dbReference>
<dbReference type="Pfam" id="PF00128">
    <property type="entry name" value="Alpha-amylase"/>
    <property type="match status" value="1"/>
</dbReference>
<dbReference type="InterPro" id="IPR017853">
    <property type="entry name" value="GH"/>
</dbReference>
<dbReference type="SUPFAM" id="SSF51011">
    <property type="entry name" value="Glycosyl hydrolase domain"/>
    <property type="match status" value="1"/>
</dbReference>
<name>A0ABQ1JX05_9PROT</name>
<evidence type="ECO:0000313" key="4">
    <source>
        <dbReference type="Proteomes" id="UP000628854"/>
    </source>
</evidence>
<dbReference type="Gene3D" id="3.90.400.10">
    <property type="entry name" value="Oligo-1,6-glucosidase, Domain 2"/>
    <property type="match status" value="1"/>
</dbReference>
<keyword evidence="4" id="KW-1185">Reference proteome</keyword>
<comment type="caution">
    <text evidence="3">The sequence shown here is derived from an EMBL/GenBank/DDBJ whole genome shotgun (WGS) entry which is preliminary data.</text>
</comment>
<evidence type="ECO:0000259" key="2">
    <source>
        <dbReference type="SMART" id="SM00642"/>
    </source>
</evidence>